<name>A0A7X1PL70_9PSED</name>
<dbReference type="InterPro" id="IPR050950">
    <property type="entry name" value="HTH-type_LysR_regulators"/>
</dbReference>
<evidence type="ECO:0000256" key="4">
    <source>
        <dbReference type="ARBA" id="ARBA00023163"/>
    </source>
</evidence>
<dbReference type="InterPro" id="IPR000847">
    <property type="entry name" value="LysR_HTH_N"/>
</dbReference>
<dbReference type="EMBL" id="WHUV01000001">
    <property type="protein sequence ID" value="MQA53260.1"/>
    <property type="molecule type" value="Genomic_DNA"/>
</dbReference>
<organism evidence="6 7">
    <name type="scientific">Pseudomonas piscis</name>
    <dbReference type="NCBI Taxonomy" id="2614538"/>
    <lineage>
        <taxon>Bacteria</taxon>
        <taxon>Pseudomonadati</taxon>
        <taxon>Pseudomonadota</taxon>
        <taxon>Gammaproteobacteria</taxon>
        <taxon>Pseudomonadales</taxon>
        <taxon>Pseudomonadaceae</taxon>
        <taxon>Pseudomonas</taxon>
    </lineage>
</organism>
<feature type="domain" description="HTH lysR-type" evidence="5">
    <location>
        <begin position="13"/>
        <end position="65"/>
    </location>
</feature>
<dbReference type="InterPro" id="IPR036388">
    <property type="entry name" value="WH-like_DNA-bd_sf"/>
</dbReference>
<dbReference type="GO" id="GO:0005829">
    <property type="term" value="C:cytosol"/>
    <property type="evidence" value="ECO:0007669"/>
    <property type="project" value="TreeGrafter"/>
</dbReference>
<dbReference type="GO" id="GO:0003700">
    <property type="term" value="F:DNA-binding transcription factor activity"/>
    <property type="evidence" value="ECO:0007669"/>
    <property type="project" value="InterPro"/>
</dbReference>
<dbReference type="PANTHER" id="PTHR30419">
    <property type="entry name" value="HTH-TYPE TRANSCRIPTIONAL REGULATOR YBHD"/>
    <property type="match status" value="1"/>
</dbReference>
<evidence type="ECO:0000256" key="2">
    <source>
        <dbReference type="ARBA" id="ARBA00023015"/>
    </source>
</evidence>
<comment type="similarity">
    <text evidence="1">Belongs to the LysR transcriptional regulatory family.</text>
</comment>
<sequence length="324" mass="35418">MSGRTLRIHSCAIHYFDMVRRCRSIREAARRLNVASSAVNRQILKIEDEIGTSLFERLPGGLRLTLAGEAFSRHVSLVLQDLERVRLEFDALRGLQSGHVEIATVEGATVDLLPAVLKRMRDLYPQVTIGVTVQGSQVIPQALTSNRADLGLAFALPRAAEIRQLSVGHFRLGALVSPGHPLADRGSVNFATCAEHGLILAKSELSIHHLLMPLHKRLGLLDKPPLQSNSMELARQMVRHGLGVAFQTRIGVEADLALGALVHIPLSDQGGIYSDLGLYARSGRELPGAVEALAHLLDEEIGIRQRAECTGRQPVLNVDQLRKL</sequence>
<dbReference type="Pfam" id="PF00126">
    <property type="entry name" value="HTH_1"/>
    <property type="match status" value="1"/>
</dbReference>
<dbReference type="RefSeq" id="WP_152897088.1">
    <property type="nucleotide sequence ID" value="NZ_WHUV01000001.1"/>
</dbReference>
<dbReference type="InterPro" id="IPR036390">
    <property type="entry name" value="WH_DNA-bd_sf"/>
</dbReference>
<keyword evidence="4" id="KW-0804">Transcription</keyword>
<dbReference type="Proteomes" id="UP000486534">
    <property type="component" value="Unassembled WGS sequence"/>
</dbReference>
<evidence type="ECO:0000259" key="5">
    <source>
        <dbReference type="PROSITE" id="PS50931"/>
    </source>
</evidence>
<gene>
    <name evidence="6" type="ORF">GDH07_07960</name>
</gene>
<dbReference type="PROSITE" id="PS50931">
    <property type="entry name" value="HTH_LYSR"/>
    <property type="match status" value="1"/>
</dbReference>
<evidence type="ECO:0000256" key="3">
    <source>
        <dbReference type="ARBA" id="ARBA00023125"/>
    </source>
</evidence>
<dbReference type="SUPFAM" id="SSF53850">
    <property type="entry name" value="Periplasmic binding protein-like II"/>
    <property type="match status" value="1"/>
</dbReference>
<dbReference type="InterPro" id="IPR005119">
    <property type="entry name" value="LysR_subst-bd"/>
</dbReference>
<reference evidence="6 7" key="1">
    <citation type="submission" date="2019-10" db="EMBL/GenBank/DDBJ databases">
        <title>Pseudomonas dajingensis sp. nov., isolated from the profound head ulcers of farmed Murray cod (Maccullochella peelii peelii).</title>
        <authorList>
            <person name="Liu Y."/>
        </authorList>
    </citation>
    <scope>NUCLEOTIDE SEQUENCE [LARGE SCALE GENOMIC DNA]</scope>
    <source>
        <strain evidence="6 7">MC042</strain>
    </source>
</reference>
<evidence type="ECO:0000313" key="6">
    <source>
        <dbReference type="EMBL" id="MQA53260.1"/>
    </source>
</evidence>
<dbReference type="GO" id="GO:0003677">
    <property type="term" value="F:DNA binding"/>
    <property type="evidence" value="ECO:0007669"/>
    <property type="project" value="UniProtKB-KW"/>
</dbReference>
<protein>
    <submittedName>
        <fullName evidence="6">LysR family transcriptional regulator</fullName>
    </submittedName>
</protein>
<dbReference type="Gene3D" id="1.10.10.10">
    <property type="entry name" value="Winged helix-like DNA-binding domain superfamily/Winged helix DNA-binding domain"/>
    <property type="match status" value="1"/>
</dbReference>
<evidence type="ECO:0000256" key="1">
    <source>
        <dbReference type="ARBA" id="ARBA00009437"/>
    </source>
</evidence>
<dbReference type="SUPFAM" id="SSF46785">
    <property type="entry name" value="Winged helix' DNA-binding domain"/>
    <property type="match status" value="1"/>
</dbReference>
<keyword evidence="3" id="KW-0238">DNA-binding</keyword>
<dbReference type="Gene3D" id="3.40.190.290">
    <property type="match status" value="1"/>
</dbReference>
<dbReference type="Pfam" id="PF03466">
    <property type="entry name" value="LysR_substrate"/>
    <property type="match status" value="1"/>
</dbReference>
<dbReference type="PANTHER" id="PTHR30419:SF2">
    <property type="entry name" value="LYSR FAMILY TRANSCRIPTIONAL REGULATOR"/>
    <property type="match status" value="1"/>
</dbReference>
<accession>A0A7X1PL70</accession>
<dbReference type="AlphaFoldDB" id="A0A7X1PL70"/>
<comment type="caution">
    <text evidence="6">The sequence shown here is derived from an EMBL/GenBank/DDBJ whole genome shotgun (WGS) entry which is preliminary data.</text>
</comment>
<proteinExistence type="inferred from homology"/>
<keyword evidence="2" id="KW-0805">Transcription regulation</keyword>
<evidence type="ECO:0000313" key="7">
    <source>
        <dbReference type="Proteomes" id="UP000486534"/>
    </source>
</evidence>